<dbReference type="VEuPathDB" id="FungiDB:RhiirFUN_008563"/>
<gene>
    <name evidence="2" type="ORF">RhiirC2_501057</name>
</gene>
<dbReference type="Proteomes" id="UP000233469">
    <property type="component" value="Unassembled WGS sequence"/>
</dbReference>
<evidence type="ECO:0000313" key="2">
    <source>
        <dbReference type="EMBL" id="PKK78720.1"/>
    </source>
</evidence>
<dbReference type="InterPro" id="IPR053793">
    <property type="entry name" value="PB1-like"/>
</dbReference>
<protein>
    <recommendedName>
        <fullName evidence="1">PB1 domain-containing protein</fullName>
    </recommendedName>
</protein>
<dbReference type="Gene3D" id="3.10.20.90">
    <property type="entry name" value="Phosphatidylinositol 3-kinase Catalytic Subunit, Chain A, domain 1"/>
    <property type="match status" value="1"/>
</dbReference>
<reference evidence="2 3" key="1">
    <citation type="submission" date="2016-04" db="EMBL/GenBank/DDBJ databases">
        <title>Genome analyses suggest a sexual origin of heterokaryosis in a supposedly ancient asexual fungus.</title>
        <authorList>
            <person name="Ropars J."/>
            <person name="Sedzielewska K."/>
            <person name="Noel J."/>
            <person name="Charron P."/>
            <person name="Farinelli L."/>
            <person name="Marton T."/>
            <person name="Kruger M."/>
            <person name="Pelin A."/>
            <person name="Brachmann A."/>
            <person name="Corradi N."/>
        </authorList>
    </citation>
    <scope>NUCLEOTIDE SEQUENCE [LARGE SCALE GENOMIC DNA]</scope>
    <source>
        <strain evidence="2 3">C2</strain>
    </source>
</reference>
<dbReference type="CDD" id="cd05992">
    <property type="entry name" value="PB1"/>
    <property type="match status" value="1"/>
</dbReference>
<evidence type="ECO:0000313" key="3">
    <source>
        <dbReference type="Proteomes" id="UP000233469"/>
    </source>
</evidence>
<name>A0A2N1NXS1_9GLOM</name>
<dbReference type="VEuPathDB" id="FungiDB:FUN_008196"/>
<dbReference type="SUPFAM" id="SSF54277">
    <property type="entry name" value="CAD &amp; PB1 domains"/>
    <property type="match status" value="1"/>
</dbReference>
<dbReference type="EMBL" id="LLXL01000072">
    <property type="protein sequence ID" value="PKK78720.1"/>
    <property type="molecule type" value="Genomic_DNA"/>
</dbReference>
<evidence type="ECO:0000259" key="1">
    <source>
        <dbReference type="PROSITE" id="PS51745"/>
    </source>
</evidence>
<organism evidence="2 3">
    <name type="scientific">Rhizophagus irregularis</name>
    <dbReference type="NCBI Taxonomy" id="588596"/>
    <lineage>
        <taxon>Eukaryota</taxon>
        <taxon>Fungi</taxon>
        <taxon>Fungi incertae sedis</taxon>
        <taxon>Mucoromycota</taxon>
        <taxon>Glomeromycotina</taxon>
        <taxon>Glomeromycetes</taxon>
        <taxon>Glomerales</taxon>
        <taxon>Glomeraceae</taxon>
        <taxon>Rhizophagus</taxon>
    </lineage>
</organism>
<dbReference type="AlphaFoldDB" id="A0A2N1NXS1"/>
<feature type="domain" description="PB1" evidence="1">
    <location>
        <begin position="54"/>
        <end position="117"/>
    </location>
</feature>
<dbReference type="PROSITE" id="PS51745">
    <property type="entry name" value="PB1"/>
    <property type="match status" value="1"/>
</dbReference>
<comment type="caution">
    <text evidence="2">The sequence shown here is derived from an EMBL/GenBank/DDBJ whole genome shotgun (WGS) entry which is preliminary data.</text>
</comment>
<dbReference type="VEuPathDB" id="FungiDB:RhiirA1_511591"/>
<proteinExistence type="predicted"/>
<dbReference type="InterPro" id="IPR000270">
    <property type="entry name" value="PB1_dom"/>
</dbReference>
<sequence length="117" mass="13687">MMAQDSTPQQVIDMTTLHIQYLIEINNRNKPRFPISNWGRFNASIPCVLMKEDEILLKCHVGRDIRILNFILPIRYEEIKRKIQEAFGIAEISKLKYKDEDGEFITIIDNVDFDTAS</sequence>
<dbReference type="Pfam" id="PF00564">
    <property type="entry name" value="PB1"/>
    <property type="match status" value="1"/>
</dbReference>
<accession>A0A2N1NXS1</accession>
<reference evidence="2 3" key="2">
    <citation type="submission" date="2017-10" db="EMBL/GenBank/DDBJ databases">
        <title>Extensive intraspecific genome diversity in a model arbuscular mycorrhizal fungus.</title>
        <authorList>
            <person name="Chen E.C.H."/>
            <person name="Morin E."/>
            <person name="Baudet D."/>
            <person name="Noel J."/>
            <person name="Ndikumana S."/>
            <person name="Charron P."/>
            <person name="St-Onge C."/>
            <person name="Giorgi J."/>
            <person name="Grigoriev I.V."/>
            <person name="Roux C."/>
            <person name="Martin F.M."/>
            <person name="Corradi N."/>
        </authorList>
    </citation>
    <scope>NUCLEOTIDE SEQUENCE [LARGE SCALE GENOMIC DNA]</scope>
    <source>
        <strain evidence="2 3">C2</strain>
    </source>
</reference>